<feature type="domain" description="GH16" evidence="2">
    <location>
        <begin position="206"/>
        <end position="467"/>
    </location>
</feature>
<feature type="transmembrane region" description="Helical" evidence="1">
    <location>
        <begin position="64"/>
        <end position="87"/>
    </location>
</feature>
<evidence type="ECO:0000313" key="4">
    <source>
        <dbReference type="Proteomes" id="UP000283644"/>
    </source>
</evidence>
<keyword evidence="4" id="KW-1185">Reference proteome</keyword>
<dbReference type="InterPro" id="IPR013320">
    <property type="entry name" value="ConA-like_dom_sf"/>
</dbReference>
<dbReference type="AlphaFoldDB" id="A0A417Y5B6"/>
<dbReference type="PANTHER" id="PTHR10963">
    <property type="entry name" value="GLYCOSYL HYDROLASE-RELATED"/>
    <property type="match status" value="1"/>
</dbReference>
<gene>
    <name evidence="3" type="ORF">D0Z08_06110</name>
</gene>
<dbReference type="Pfam" id="PF00722">
    <property type="entry name" value="Glyco_hydro_16"/>
    <property type="match status" value="1"/>
</dbReference>
<sequence length="467" mass="51259">MVDIATKVTAPGRWRSNFAKIPDAAKGPALSRRDTIPRLVVESDLCSPPHRRRIRTMPRNRRPLLAAAVLVSLSLCGAAITAASAVAQGPSVASSAVSPVHATAKQRAALRMHPQIVQPGRGTKRAAKAKSAMTGVFAPARKGRAVKLQRKAGARWVTVAQAKQNGRGEAQFTAPYKLKGRLLTYRVLAPAGGGLDKIASNGVRTDQWGQADWTDEFGGHALGADWNHRLQGYSAVSLRRCSKASPRAVQVTDGAVHLSVLNDPARPTLEDELNGTRKCRYAGRSYEWRLNGHIGTQDAEKDFLYGFAAARVKVQPLRGQHASFWLQPTAPAAPEGSAKQTGAEIDVIEWFGKNHPNGGLSSFIWHYPDDGGPGKTGVKIGGFIKNPGRFGGKWHQRYHVFSVEWTPKRYIFRIDGKETYRTGKGVSGQRQFLILSLLSSDYELQYLGGEDRLRQTMAVDWVRYWER</sequence>
<dbReference type="PROSITE" id="PS51762">
    <property type="entry name" value="GH16_2"/>
    <property type="match status" value="1"/>
</dbReference>
<keyword evidence="1" id="KW-1133">Transmembrane helix</keyword>
<evidence type="ECO:0000259" key="2">
    <source>
        <dbReference type="PROSITE" id="PS51762"/>
    </source>
</evidence>
<dbReference type="EMBL" id="QXGH01000011">
    <property type="protein sequence ID" value="RHW27863.1"/>
    <property type="molecule type" value="Genomic_DNA"/>
</dbReference>
<accession>A0A417Y5B6</accession>
<dbReference type="PANTHER" id="PTHR10963:SF60">
    <property type="entry name" value="GRAM-NEGATIVE BACTERIA-BINDING PROTEIN 1-RELATED"/>
    <property type="match status" value="1"/>
</dbReference>
<dbReference type="SUPFAM" id="SSF49899">
    <property type="entry name" value="Concanavalin A-like lectins/glucanases"/>
    <property type="match status" value="1"/>
</dbReference>
<dbReference type="InterPro" id="IPR000757">
    <property type="entry name" value="Beta-glucanase-like"/>
</dbReference>
<reference evidence="3 4" key="1">
    <citation type="submission" date="2018-09" db="EMBL/GenBank/DDBJ databases">
        <title>Genome sequencing of Nocardioides immobilis CCTCC AB 2017083 for comparison to Nocardioides silvaticus.</title>
        <authorList>
            <person name="Li C."/>
            <person name="Wang G."/>
        </authorList>
    </citation>
    <scope>NUCLEOTIDE SEQUENCE [LARGE SCALE GENOMIC DNA]</scope>
    <source>
        <strain evidence="3 4">CCTCC AB 2017083</strain>
    </source>
</reference>
<keyword evidence="1" id="KW-0472">Membrane</keyword>
<protein>
    <recommendedName>
        <fullName evidence="2">GH16 domain-containing protein</fullName>
    </recommendedName>
</protein>
<dbReference type="GO" id="GO:0005975">
    <property type="term" value="P:carbohydrate metabolic process"/>
    <property type="evidence" value="ECO:0007669"/>
    <property type="project" value="InterPro"/>
</dbReference>
<evidence type="ECO:0000313" key="3">
    <source>
        <dbReference type="EMBL" id="RHW27863.1"/>
    </source>
</evidence>
<name>A0A417Y5B6_9ACTN</name>
<dbReference type="Gene3D" id="2.60.120.200">
    <property type="match status" value="1"/>
</dbReference>
<dbReference type="OrthoDB" id="9809583at2"/>
<dbReference type="CDD" id="cd00413">
    <property type="entry name" value="Glyco_hydrolase_16"/>
    <property type="match status" value="1"/>
</dbReference>
<dbReference type="InterPro" id="IPR050546">
    <property type="entry name" value="Glycosyl_Hydrlase_16"/>
</dbReference>
<dbReference type="Proteomes" id="UP000283644">
    <property type="component" value="Unassembled WGS sequence"/>
</dbReference>
<organism evidence="3 4">
    <name type="scientific">Nocardioides immobilis</name>
    <dbReference type="NCBI Taxonomy" id="2049295"/>
    <lineage>
        <taxon>Bacteria</taxon>
        <taxon>Bacillati</taxon>
        <taxon>Actinomycetota</taxon>
        <taxon>Actinomycetes</taxon>
        <taxon>Propionibacteriales</taxon>
        <taxon>Nocardioidaceae</taxon>
        <taxon>Nocardioides</taxon>
    </lineage>
</organism>
<keyword evidence="1" id="KW-0812">Transmembrane</keyword>
<comment type="caution">
    <text evidence="3">The sequence shown here is derived from an EMBL/GenBank/DDBJ whole genome shotgun (WGS) entry which is preliminary data.</text>
</comment>
<proteinExistence type="predicted"/>
<dbReference type="GO" id="GO:0004553">
    <property type="term" value="F:hydrolase activity, hydrolyzing O-glycosyl compounds"/>
    <property type="evidence" value="ECO:0007669"/>
    <property type="project" value="InterPro"/>
</dbReference>
<evidence type="ECO:0000256" key="1">
    <source>
        <dbReference type="SAM" id="Phobius"/>
    </source>
</evidence>